<feature type="region of interest" description="Disordered" evidence="1">
    <location>
        <begin position="1"/>
        <end position="33"/>
    </location>
</feature>
<comment type="caution">
    <text evidence="2">The sequence shown here is derived from an EMBL/GenBank/DDBJ whole genome shotgun (WGS) entry which is preliminary data.</text>
</comment>
<feature type="compositionally biased region" description="Basic residues" evidence="1">
    <location>
        <begin position="1"/>
        <end position="12"/>
    </location>
</feature>
<evidence type="ECO:0000256" key="1">
    <source>
        <dbReference type="SAM" id="MobiDB-lite"/>
    </source>
</evidence>
<protein>
    <submittedName>
        <fullName evidence="2">Uncharacterized protein</fullName>
    </submittedName>
</protein>
<keyword evidence="3" id="KW-1185">Reference proteome</keyword>
<proteinExistence type="predicted"/>
<accession>A0A392W1H8</accession>
<dbReference type="AlphaFoldDB" id="A0A392W1H8"/>
<evidence type="ECO:0000313" key="2">
    <source>
        <dbReference type="EMBL" id="MCI93071.1"/>
    </source>
</evidence>
<dbReference type="Proteomes" id="UP000265520">
    <property type="component" value="Unassembled WGS sequence"/>
</dbReference>
<feature type="non-terminal residue" evidence="2">
    <location>
        <position position="33"/>
    </location>
</feature>
<sequence length="33" mass="3832">MNCATRHIKLRNSPRPEEIHFNASQHCTARDTP</sequence>
<dbReference type="EMBL" id="LXQA011318794">
    <property type="protein sequence ID" value="MCI93071.1"/>
    <property type="molecule type" value="Genomic_DNA"/>
</dbReference>
<evidence type="ECO:0000313" key="3">
    <source>
        <dbReference type="Proteomes" id="UP000265520"/>
    </source>
</evidence>
<organism evidence="2 3">
    <name type="scientific">Trifolium medium</name>
    <dbReference type="NCBI Taxonomy" id="97028"/>
    <lineage>
        <taxon>Eukaryota</taxon>
        <taxon>Viridiplantae</taxon>
        <taxon>Streptophyta</taxon>
        <taxon>Embryophyta</taxon>
        <taxon>Tracheophyta</taxon>
        <taxon>Spermatophyta</taxon>
        <taxon>Magnoliopsida</taxon>
        <taxon>eudicotyledons</taxon>
        <taxon>Gunneridae</taxon>
        <taxon>Pentapetalae</taxon>
        <taxon>rosids</taxon>
        <taxon>fabids</taxon>
        <taxon>Fabales</taxon>
        <taxon>Fabaceae</taxon>
        <taxon>Papilionoideae</taxon>
        <taxon>50 kb inversion clade</taxon>
        <taxon>NPAAA clade</taxon>
        <taxon>Hologalegina</taxon>
        <taxon>IRL clade</taxon>
        <taxon>Trifolieae</taxon>
        <taxon>Trifolium</taxon>
    </lineage>
</organism>
<name>A0A392W1H8_9FABA</name>
<reference evidence="2 3" key="1">
    <citation type="journal article" date="2018" name="Front. Plant Sci.">
        <title>Red Clover (Trifolium pratense) and Zigzag Clover (T. medium) - A Picture of Genomic Similarities and Differences.</title>
        <authorList>
            <person name="Dluhosova J."/>
            <person name="Istvanek J."/>
            <person name="Nedelnik J."/>
            <person name="Repkova J."/>
        </authorList>
    </citation>
    <scope>NUCLEOTIDE SEQUENCE [LARGE SCALE GENOMIC DNA]</scope>
    <source>
        <strain evidence="3">cv. 10/8</strain>
        <tissue evidence="2">Leaf</tissue>
    </source>
</reference>